<evidence type="ECO:0000313" key="2">
    <source>
        <dbReference type="EMBL" id="OSX66340.1"/>
    </source>
</evidence>
<evidence type="ECO:0000256" key="1">
    <source>
        <dbReference type="SAM" id="MobiDB-lite"/>
    </source>
</evidence>
<feature type="compositionally biased region" description="Polar residues" evidence="1">
    <location>
        <begin position="168"/>
        <end position="182"/>
    </location>
</feature>
<sequence>MSGGRAVAATSQSPTGARCAVGEGDPLASVAVSPYDCPAESVLGPGKNAEEPRPQREPTFGHATGLCVYEVDDPSRKGPSNDTQDEKDRLQKRVAELESVIRELKNKPHPRWVSGAGSTDAVQRADHRNAALTASMDMRSAPPSPRNSQQASTLADCISPISPMSTTFSLPTASSHTSSRNSPFIGAMSSRVPSSPSIADSSPMDTPSPMTLSPTESQMAGGSSLPSEYDIAALLSSYPPEKAGLEDNLFNEIWDRLIRPDGTCEVNRLGEHCGCLHDPANYNVVLELSLRLRKAADALSRSSQHASGSCAISQNIAELDRFTSNALGNISAPPELFGGYRDRATVPAVPPTNPPLPYSAYGVARPNPPASGPTVSPPSLQTLQPWDGKPAGSYPSPPWDDSFMSWVPQRRDPRERWRRRALPSNCRLRVANGLARCWDWDWDYASADLDNGLDLNGRSQTRVRTLLLRRLRIRNCGLSSSSRQERDTEGHSGQQERSACMRPARPAVQLNPRRTALNIARVERTQGGNGTSACGCGAHSCPALHGGCGFLNSKGGICNYKKEPLPSLPRQERDRGGKQKLEIGQIESLFAKTCQDLSALWAFLNKIGRKA</sequence>
<accession>A0A1X6NCU0</accession>
<organism evidence="2 3">
    <name type="scientific">Postia placenta MAD-698-R-SB12</name>
    <dbReference type="NCBI Taxonomy" id="670580"/>
    <lineage>
        <taxon>Eukaryota</taxon>
        <taxon>Fungi</taxon>
        <taxon>Dikarya</taxon>
        <taxon>Basidiomycota</taxon>
        <taxon>Agaricomycotina</taxon>
        <taxon>Agaricomycetes</taxon>
        <taxon>Polyporales</taxon>
        <taxon>Adustoporiaceae</taxon>
        <taxon>Rhodonia</taxon>
    </lineage>
</organism>
<reference evidence="2 3" key="1">
    <citation type="submission" date="2017-04" db="EMBL/GenBank/DDBJ databases">
        <title>Genome Sequence of the Model Brown-Rot Fungus Postia placenta SB12.</title>
        <authorList>
            <consortium name="DOE Joint Genome Institute"/>
            <person name="Gaskell J."/>
            <person name="Kersten P."/>
            <person name="Larrondo L.F."/>
            <person name="Canessa P."/>
            <person name="Martinez D."/>
            <person name="Hibbett D."/>
            <person name="Schmoll M."/>
            <person name="Kubicek C.P."/>
            <person name="Martinez A.T."/>
            <person name="Yadav J."/>
            <person name="Master E."/>
            <person name="Magnuson J.K."/>
            <person name="James T."/>
            <person name="Yaver D."/>
            <person name="Berka R."/>
            <person name="Labutti K."/>
            <person name="Lipzen A."/>
            <person name="Aerts A."/>
            <person name="Barry K."/>
            <person name="Henrissat B."/>
            <person name="Blanchette R."/>
            <person name="Grigoriev I."/>
            <person name="Cullen D."/>
        </authorList>
    </citation>
    <scope>NUCLEOTIDE SEQUENCE [LARGE SCALE GENOMIC DNA]</scope>
    <source>
        <strain evidence="2 3">MAD-698-R-SB12</strain>
    </source>
</reference>
<dbReference type="STRING" id="670580.A0A1X6NCU0"/>
<dbReference type="EMBL" id="KZ110592">
    <property type="protein sequence ID" value="OSX66340.1"/>
    <property type="molecule type" value="Genomic_DNA"/>
</dbReference>
<feature type="region of interest" description="Disordered" evidence="1">
    <location>
        <begin position="362"/>
        <end position="382"/>
    </location>
</feature>
<feature type="compositionally biased region" description="Polar residues" evidence="1">
    <location>
        <begin position="191"/>
        <end position="224"/>
    </location>
</feature>
<keyword evidence="3" id="KW-1185">Reference proteome</keyword>
<feature type="region of interest" description="Disordered" evidence="1">
    <location>
        <begin position="479"/>
        <end position="502"/>
    </location>
</feature>
<feature type="compositionally biased region" description="Basic and acidic residues" evidence="1">
    <location>
        <begin position="84"/>
        <end position="106"/>
    </location>
</feature>
<protein>
    <submittedName>
        <fullName evidence="2">Uncharacterized protein</fullName>
    </submittedName>
</protein>
<feature type="region of interest" description="Disordered" evidence="1">
    <location>
        <begin position="1"/>
        <end position="124"/>
    </location>
</feature>
<name>A0A1X6NCU0_9APHY</name>
<dbReference type="Proteomes" id="UP000194127">
    <property type="component" value="Unassembled WGS sequence"/>
</dbReference>
<dbReference type="AlphaFoldDB" id="A0A1X6NCU0"/>
<feature type="region of interest" description="Disordered" evidence="1">
    <location>
        <begin position="168"/>
        <end position="224"/>
    </location>
</feature>
<gene>
    <name evidence="2" type="ORF">POSPLADRAFT_1043794</name>
</gene>
<proteinExistence type="predicted"/>
<evidence type="ECO:0000313" key="3">
    <source>
        <dbReference type="Proteomes" id="UP000194127"/>
    </source>
</evidence>
<dbReference type="OrthoDB" id="2269373at2759"/>
<dbReference type="RefSeq" id="XP_024343134.1">
    <property type="nucleotide sequence ID" value="XM_024478388.1"/>
</dbReference>
<dbReference type="GeneID" id="36323338"/>
<feature type="compositionally biased region" description="Polar residues" evidence="1">
    <location>
        <begin position="373"/>
        <end position="382"/>
    </location>
</feature>